<protein>
    <submittedName>
        <fullName evidence="1">PHP family Zn ribbon phosphoesterase</fullName>
    </submittedName>
</protein>
<organism evidence="1 2">
    <name type="scientific">Novosphingobium chloroacetimidivorans</name>
    <dbReference type="NCBI Taxonomy" id="1428314"/>
    <lineage>
        <taxon>Bacteria</taxon>
        <taxon>Pseudomonadati</taxon>
        <taxon>Pseudomonadota</taxon>
        <taxon>Alphaproteobacteria</taxon>
        <taxon>Sphingomonadales</taxon>
        <taxon>Sphingomonadaceae</taxon>
        <taxon>Novosphingobium</taxon>
    </lineage>
</organism>
<dbReference type="Proteomes" id="UP000555448">
    <property type="component" value="Unassembled WGS sequence"/>
</dbReference>
<keyword evidence="2" id="KW-1185">Reference proteome</keyword>
<sequence length="119" mass="12223">MSGEGLGTKIGAAVRDAAGNQAEAYKKYAALLERFSKKEIEFVDFGRDALDIYADAVRDVSHVGGRITNDAVKTGISKVRSLRFVRASSAAAGDVADAIAADTNDAAAAVGSEASSVKG</sequence>
<dbReference type="EMBL" id="JACHLR010000026">
    <property type="protein sequence ID" value="MBB4860619.1"/>
    <property type="molecule type" value="Genomic_DNA"/>
</dbReference>
<dbReference type="RefSeq" id="WP_184249750.1">
    <property type="nucleotide sequence ID" value="NZ_JACHLR010000026.1"/>
</dbReference>
<evidence type="ECO:0000313" key="2">
    <source>
        <dbReference type="Proteomes" id="UP000555448"/>
    </source>
</evidence>
<evidence type="ECO:0000313" key="1">
    <source>
        <dbReference type="EMBL" id="MBB4860619.1"/>
    </source>
</evidence>
<dbReference type="AlphaFoldDB" id="A0A7W7KE84"/>
<comment type="caution">
    <text evidence="1">The sequence shown here is derived from an EMBL/GenBank/DDBJ whole genome shotgun (WGS) entry which is preliminary data.</text>
</comment>
<gene>
    <name evidence="1" type="ORF">HNO88_003963</name>
</gene>
<proteinExistence type="predicted"/>
<accession>A0A7W7KE84</accession>
<name>A0A7W7KE84_9SPHN</name>
<reference evidence="1 2" key="1">
    <citation type="submission" date="2020-08" db="EMBL/GenBank/DDBJ databases">
        <title>Functional genomics of gut bacteria from endangered species of beetles.</title>
        <authorList>
            <person name="Carlos-Shanley C."/>
        </authorList>
    </citation>
    <scope>NUCLEOTIDE SEQUENCE [LARGE SCALE GENOMIC DNA]</scope>
    <source>
        <strain evidence="1 2">S00245</strain>
    </source>
</reference>